<dbReference type="InterPro" id="IPR003123">
    <property type="entry name" value="VPS9"/>
</dbReference>
<dbReference type="InterPro" id="IPR023152">
    <property type="entry name" value="RasGAP_CS"/>
</dbReference>
<dbReference type="GO" id="GO:0016020">
    <property type="term" value="C:membrane"/>
    <property type="evidence" value="ECO:0007669"/>
    <property type="project" value="UniProtKB-SubCell"/>
</dbReference>
<evidence type="ECO:0000256" key="5">
    <source>
        <dbReference type="ARBA" id="ARBA00023136"/>
    </source>
</evidence>
<dbReference type="GO" id="GO:0006897">
    <property type="term" value="P:endocytosis"/>
    <property type="evidence" value="ECO:0007669"/>
    <property type="project" value="UniProtKB-KW"/>
</dbReference>
<feature type="region of interest" description="Disordered" evidence="7">
    <location>
        <begin position="491"/>
        <end position="569"/>
    </location>
</feature>
<evidence type="ECO:0000313" key="10">
    <source>
        <dbReference type="EMBL" id="KAJ3434987.1"/>
    </source>
</evidence>
<dbReference type="SMART" id="SM00167">
    <property type="entry name" value="VPS9"/>
    <property type="match status" value="1"/>
</dbReference>
<protein>
    <submittedName>
        <fullName evidence="10">Rab gdp/gtp exchange factor</fullName>
    </submittedName>
</protein>
<feature type="domain" description="Ras-GAP" evidence="8">
    <location>
        <begin position="151"/>
        <end position="337"/>
    </location>
</feature>
<feature type="coiled-coil region" evidence="6">
    <location>
        <begin position="27"/>
        <end position="54"/>
    </location>
</feature>
<proteinExistence type="inferred from homology"/>
<gene>
    <name evidence="10" type="ORF">M0812_02117</name>
</gene>
<keyword evidence="3" id="KW-0254">Endocytosis</keyword>
<reference evidence="10" key="1">
    <citation type="submission" date="2022-08" db="EMBL/GenBank/DDBJ databases">
        <title>Novel sulphate-reducing endosymbionts in the free-living metamonad Anaeramoeba.</title>
        <authorList>
            <person name="Jerlstrom-Hultqvist J."/>
            <person name="Cepicka I."/>
            <person name="Gallot-Lavallee L."/>
            <person name="Salas-Leiva D."/>
            <person name="Curtis B.A."/>
            <person name="Zahonova K."/>
            <person name="Pipaliya S."/>
            <person name="Dacks J."/>
            <person name="Roger A.J."/>
        </authorList>
    </citation>
    <scope>NUCLEOTIDE SEQUENCE</scope>
    <source>
        <strain evidence="10">Busselton2</strain>
    </source>
</reference>
<dbReference type="SMART" id="SM00323">
    <property type="entry name" value="RasGAP"/>
    <property type="match status" value="1"/>
</dbReference>
<comment type="similarity">
    <text evidence="2">Belongs to the GAPVD1 family.</text>
</comment>
<evidence type="ECO:0000256" key="4">
    <source>
        <dbReference type="ARBA" id="ARBA00022658"/>
    </source>
</evidence>
<dbReference type="AlphaFoldDB" id="A0AAV7Z445"/>
<dbReference type="GO" id="GO:0031267">
    <property type="term" value="F:small GTPase binding"/>
    <property type="evidence" value="ECO:0007669"/>
    <property type="project" value="TreeGrafter"/>
</dbReference>
<dbReference type="InterPro" id="IPR045046">
    <property type="entry name" value="Vps9-like"/>
</dbReference>
<sequence length="1016" mass="119875">MEKQTEGITVRELLDLQEKLKQDETCFSAEEIAIQNIKRKIENLIDRLQKMIVSNLSLNRSMESLNVLQLEKSMKENKPNNLGKVVFYQTLDCPLSTVQKNRYRRLLLLLRTNPFLIADSITKVIDLGKEEIDHITHSGLFSVYANICNDEEENNFLLLLKDCIENEFKNTKLQSDQFLSKNKILSRLLSAYTKSTTSYKFLVNSLRDVILEVIQNDDYDFNKKQKNEKENENIDESRLEKQQFAIICGKFFNSLYQKIPLMPYGIRWITHVIQDFCKKYDQESDKNLILGNFIFLRFLNPVIITPERYNIIPDIPILKHHRNNFLKIAKFLKSLCNGIETVKNNYQLIDEDLKNINLDVNKFFHEVGNIQERVIGMSFPSTTQLISTLLIDRKPKARNTFVSLNDLYSLHAFFGKYITDVVTKETNVPLEKKQLMNCIKDLGDIPDLVIDEENKYLSYSLNLSDQLFAMKENKLPKIKTRKRVNTLTGFRWSTFRNKKESPKGKGKENDKETGNGLEQNKDKQYDKDKNKNTENGKVNEKEKQKQKEKEKQNENEKEKEKEKEKEERKTIKENEIKKEIRLINKENKLKKKNRIKLKKYNPKMKLKGWRMKNKKKNKKFNKFNSNNTTNLLEKRKNTNFEEIILKGEKLKGKEYDQLIEEGELKLRKTLCKINYLTGKKDDDLLEMLKREREAVHSSYSINVACLLDSTLLTLEKMPESIKKMNYRPLIYKLKKDYSKRRSDLQLLVKEKYQLQGIYNRLQELVNQAESRNLGFENFVKSLIARRFIETNCKKLEKLSNKIVNSQSLNEQKDKSLEFFDILDDLILQYPLVKVYINSTHTVLKIIHNEIFTKLFKQLFYPLFDIKTFKQNDLLFYEKILKIKPVITPNFLNVPTQVWKKDLWQLAIVELERVNNYKSPLLKIEALAKCARIVNNILLYNGIKEVGADLMLPIMIYITLTVNLINLPSNIRFIDHFCCRNLIDPEQEYWFTVFKSAFVYLNELDPNTITQSQSILK</sequence>
<keyword evidence="5" id="KW-0472">Membrane</keyword>
<evidence type="ECO:0000256" key="7">
    <source>
        <dbReference type="SAM" id="MobiDB-lite"/>
    </source>
</evidence>
<evidence type="ECO:0000256" key="3">
    <source>
        <dbReference type="ARBA" id="ARBA00022583"/>
    </source>
</evidence>
<dbReference type="EMBL" id="JANTQA010000042">
    <property type="protein sequence ID" value="KAJ3434987.1"/>
    <property type="molecule type" value="Genomic_DNA"/>
</dbReference>
<organism evidence="10 11">
    <name type="scientific">Anaeramoeba flamelloides</name>
    <dbReference type="NCBI Taxonomy" id="1746091"/>
    <lineage>
        <taxon>Eukaryota</taxon>
        <taxon>Metamonada</taxon>
        <taxon>Anaeramoebidae</taxon>
        <taxon>Anaeramoeba</taxon>
    </lineage>
</organism>
<evidence type="ECO:0000259" key="9">
    <source>
        <dbReference type="PROSITE" id="PS51205"/>
    </source>
</evidence>
<dbReference type="InterPro" id="IPR008936">
    <property type="entry name" value="Rho_GTPase_activation_prot"/>
</dbReference>
<dbReference type="Proteomes" id="UP001146793">
    <property type="component" value="Unassembled WGS sequence"/>
</dbReference>
<comment type="subcellular location">
    <subcellularLocation>
        <location evidence="1">Membrane</location>
        <topology evidence="1">Peripheral membrane protein</topology>
    </subcellularLocation>
</comment>
<dbReference type="GO" id="GO:0005085">
    <property type="term" value="F:guanyl-nucleotide exchange factor activity"/>
    <property type="evidence" value="ECO:0007669"/>
    <property type="project" value="UniProtKB-KW"/>
</dbReference>
<dbReference type="Pfam" id="PF02204">
    <property type="entry name" value="VPS9"/>
    <property type="match status" value="1"/>
</dbReference>
<dbReference type="Pfam" id="PF00616">
    <property type="entry name" value="RasGAP"/>
    <property type="match status" value="1"/>
</dbReference>
<dbReference type="PANTHER" id="PTHR23101">
    <property type="entry name" value="RAB GDP/GTP EXCHANGE FACTOR"/>
    <property type="match status" value="1"/>
</dbReference>
<dbReference type="PROSITE" id="PS00509">
    <property type="entry name" value="RAS_GTPASE_ACTIV_1"/>
    <property type="match status" value="1"/>
</dbReference>
<dbReference type="PROSITE" id="PS50018">
    <property type="entry name" value="RAS_GTPASE_ACTIV_2"/>
    <property type="match status" value="1"/>
</dbReference>
<evidence type="ECO:0000256" key="6">
    <source>
        <dbReference type="SAM" id="Coils"/>
    </source>
</evidence>
<name>A0AAV7Z445_9EUKA</name>
<dbReference type="PANTHER" id="PTHR23101:SF25">
    <property type="entry name" value="GTPASE-ACTIVATING PROTEIN AND VPS9 DOMAIN-CONTAINING PROTEIN 1"/>
    <property type="match status" value="1"/>
</dbReference>
<dbReference type="Gene3D" id="1.20.1050.80">
    <property type="entry name" value="VPS9 domain"/>
    <property type="match status" value="1"/>
</dbReference>
<dbReference type="SUPFAM" id="SSF48350">
    <property type="entry name" value="GTPase activation domain, GAP"/>
    <property type="match status" value="1"/>
</dbReference>
<feature type="compositionally biased region" description="Basic and acidic residues" evidence="7">
    <location>
        <begin position="497"/>
        <end position="569"/>
    </location>
</feature>
<dbReference type="InterPro" id="IPR037191">
    <property type="entry name" value="VPS9_dom_sf"/>
</dbReference>
<feature type="domain" description="VPS9" evidence="9">
    <location>
        <begin position="869"/>
        <end position="1009"/>
    </location>
</feature>
<evidence type="ECO:0000256" key="2">
    <source>
        <dbReference type="ARBA" id="ARBA00008489"/>
    </source>
</evidence>
<dbReference type="GO" id="GO:0030139">
    <property type="term" value="C:endocytic vesicle"/>
    <property type="evidence" value="ECO:0007669"/>
    <property type="project" value="TreeGrafter"/>
</dbReference>
<dbReference type="InterPro" id="IPR001936">
    <property type="entry name" value="RasGAP_dom"/>
</dbReference>
<comment type="caution">
    <text evidence="10">The sequence shown here is derived from an EMBL/GenBank/DDBJ whole genome shotgun (WGS) entry which is preliminary data.</text>
</comment>
<keyword evidence="4" id="KW-0344">Guanine-nucleotide releasing factor</keyword>
<keyword evidence="6" id="KW-0175">Coiled coil</keyword>
<dbReference type="PROSITE" id="PS51205">
    <property type="entry name" value="VPS9"/>
    <property type="match status" value="1"/>
</dbReference>
<dbReference type="Gene3D" id="1.10.506.10">
    <property type="entry name" value="GTPase Activation - p120gap, domain 1"/>
    <property type="match status" value="1"/>
</dbReference>
<dbReference type="GO" id="GO:0005829">
    <property type="term" value="C:cytosol"/>
    <property type="evidence" value="ECO:0007669"/>
    <property type="project" value="TreeGrafter"/>
</dbReference>
<evidence type="ECO:0000256" key="1">
    <source>
        <dbReference type="ARBA" id="ARBA00004170"/>
    </source>
</evidence>
<evidence type="ECO:0000259" key="8">
    <source>
        <dbReference type="PROSITE" id="PS50018"/>
    </source>
</evidence>
<evidence type="ECO:0000313" key="11">
    <source>
        <dbReference type="Proteomes" id="UP001146793"/>
    </source>
</evidence>
<dbReference type="SUPFAM" id="SSF109993">
    <property type="entry name" value="VPS9 domain"/>
    <property type="match status" value="1"/>
</dbReference>
<accession>A0AAV7Z445</accession>